<dbReference type="EMBL" id="ABVL01000001">
    <property type="protein sequence ID" value="EDY21943.1"/>
    <property type="molecule type" value="Genomic_DNA"/>
</dbReference>
<dbReference type="Proteomes" id="UP000005824">
    <property type="component" value="Unassembled WGS sequence"/>
</dbReference>
<protein>
    <recommendedName>
        <fullName evidence="3">Squalene cyclase C-terminal domain-containing protein</fullName>
    </recommendedName>
</protein>
<dbReference type="InterPro" id="IPR006311">
    <property type="entry name" value="TAT_signal"/>
</dbReference>
<evidence type="ECO:0000313" key="2">
    <source>
        <dbReference type="Proteomes" id="UP000005824"/>
    </source>
</evidence>
<accession>B4CTQ5</accession>
<dbReference type="InterPro" id="IPR008930">
    <property type="entry name" value="Terpenoid_cyclase/PrenylTrfase"/>
</dbReference>
<keyword evidence="2" id="KW-1185">Reference proteome</keyword>
<comment type="caution">
    <text evidence="1">The sequence shown here is derived from an EMBL/GenBank/DDBJ whole genome shotgun (WGS) entry which is preliminary data.</text>
</comment>
<dbReference type="STRING" id="497964.CfE428DRAFT_0068"/>
<dbReference type="AlphaFoldDB" id="B4CTQ5"/>
<sequence precursor="true">MKLTRREFLRGMVGWGGLLVAGSLELRAVRAAEPIRRAHRYLAARQSADGAWRSGRYAAFREGDVLTPVVLWAMQTGRGENGADAVFAHGLAWLRALTDRCCGEESPWPALRYPLFTASYATQVFARSGDHARASAWAKIVEVLRTREVLGWPAGDPMCGAWSDASTPPQYVTPVPDMLAPNISATALAAVALRAAGGDPQSALPFIERCQNFSEGEPTKFDDGGFFFALDDPIRNKAGRAGRDGRGRERFHSYGSATCDGYLALRACGLPPEHPRVEAAVDWLRDNSEGLSHGGTWLPGREEARVSLAFYHSQALAAVLRDIPQSTDWIRRLRSSLSSELIARQSDEGSWQGLAPDSCEDEPLLASAFALRTLSLLA</sequence>
<gene>
    <name evidence="1" type="ORF">CfE428DRAFT_0068</name>
</gene>
<dbReference type="SUPFAM" id="SSF48239">
    <property type="entry name" value="Terpenoid cyclases/Protein prenyltransferases"/>
    <property type="match status" value="1"/>
</dbReference>
<reference evidence="1 2" key="1">
    <citation type="journal article" date="2011" name="J. Bacteriol.">
        <title>Genome sequence of Chthoniobacter flavus Ellin428, an aerobic heterotrophic soil bacterium.</title>
        <authorList>
            <person name="Kant R."/>
            <person name="van Passel M.W."/>
            <person name="Palva A."/>
            <person name="Lucas S."/>
            <person name="Lapidus A."/>
            <person name="Glavina Del Rio T."/>
            <person name="Dalin E."/>
            <person name="Tice H."/>
            <person name="Bruce D."/>
            <person name="Goodwin L."/>
            <person name="Pitluck S."/>
            <person name="Larimer F.W."/>
            <person name="Land M.L."/>
            <person name="Hauser L."/>
            <person name="Sangwan P."/>
            <person name="de Vos W.M."/>
            <person name="Janssen P.H."/>
            <person name="Smidt H."/>
        </authorList>
    </citation>
    <scope>NUCLEOTIDE SEQUENCE [LARGE SCALE GENOMIC DNA]</scope>
    <source>
        <strain evidence="1 2">Ellin428</strain>
    </source>
</reference>
<dbReference type="eggNOG" id="COG1657">
    <property type="taxonomic scope" value="Bacteria"/>
</dbReference>
<dbReference type="RefSeq" id="WP_006977395.1">
    <property type="nucleotide sequence ID" value="NZ_ABVL01000001.1"/>
</dbReference>
<dbReference type="PROSITE" id="PS51318">
    <property type="entry name" value="TAT"/>
    <property type="match status" value="1"/>
</dbReference>
<evidence type="ECO:0008006" key="3">
    <source>
        <dbReference type="Google" id="ProtNLM"/>
    </source>
</evidence>
<organism evidence="1 2">
    <name type="scientific">Chthoniobacter flavus Ellin428</name>
    <dbReference type="NCBI Taxonomy" id="497964"/>
    <lineage>
        <taxon>Bacteria</taxon>
        <taxon>Pseudomonadati</taxon>
        <taxon>Verrucomicrobiota</taxon>
        <taxon>Spartobacteria</taxon>
        <taxon>Chthoniobacterales</taxon>
        <taxon>Chthoniobacteraceae</taxon>
        <taxon>Chthoniobacter</taxon>
    </lineage>
</organism>
<name>B4CTQ5_9BACT</name>
<proteinExistence type="predicted"/>
<dbReference type="InParanoid" id="B4CTQ5"/>
<dbReference type="Gene3D" id="1.50.10.20">
    <property type="match status" value="1"/>
</dbReference>
<evidence type="ECO:0000313" key="1">
    <source>
        <dbReference type="EMBL" id="EDY21943.1"/>
    </source>
</evidence>